<dbReference type="Pfam" id="PF02628">
    <property type="entry name" value="COX15-CtaA"/>
    <property type="match status" value="1"/>
</dbReference>
<evidence type="ECO:0000256" key="11">
    <source>
        <dbReference type="ARBA" id="ARBA00023444"/>
    </source>
</evidence>
<keyword evidence="4" id="KW-0479">Metal-binding</keyword>
<feature type="transmembrane region" description="Helical" evidence="13">
    <location>
        <begin position="107"/>
        <end position="124"/>
    </location>
</feature>
<dbReference type="EMBL" id="PDEQ01000002">
    <property type="protein sequence ID" value="PEN14552.1"/>
    <property type="molecule type" value="Genomic_DNA"/>
</dbReference>
<comment type="pathway">
    <text evidence="11">Porphyrin-containing compound metabolism.</text>
</comment>
<evidence type="ECO:0000256" key="4">
    <source>
        <dbReference type="ARBA" id="ARBA00022723"/>
    </source>
</evidence>
<keyword evidence="2" id="KW-1003">Cell membrane</keyword>
<dbReference type="PANTHER" id="PTHR35457">
    <property type="entry name" value="HEME A SYNTHASE"/>
    <property type="match status" value="1"/>
</dbReference>
<feature type="compositionally biased region" description="Basic and acidic residues" evidence="12">
    <location>
        <begin position="313"/>
        <end position="326"/>
    </location>
</feature>
<keyword evidence="15" id="KW-1185">Reference proteome</keyword>
<reference evidence="14 15" key="1">
    <citation type="submission" date="2017-10" db="EMBL/GenBank/DDBJ databases">
        <title>Draft genome of Longibacter Salinarum.</title>
        <authorList>
            <person name="Goh K.M."/>
            <person name="Shamsir M.S."/>
            <person name="Lim S.W."/>
        </authorList>
    </citation>
    <scope>NUCLEOTIDE SEQUENCE [LARGE SCALE GENOMIC DNA]</scope>
    <source>
        <strain evidence="14 15">KCTC 52045</strain>
    </source>
</reference>
<sequence length="340" mass="36475">MDLSLDDRAWKARRRFALLALAVTAVLISWGGWVTSINAGMAVPDWPSSFGSYDPFRTGMPGWYEYAPVLAEHGHRLLGALVGFLTLILAVWTYLADSRRWARRLGIAALVLVSIQGLLGGLRVTENSLALAAVHACTAQIFVAVLAALALSTTKTWRSISSRLPDSDAAQTLRRTAYATVGLLYLQIVLGAVLRQFGHGIHGFYAALHIAGALIVSGLIIATFVLVQKHFDGYRGLNLSAWAMVLTLAVQFTLGLAAYVVLVTDMAASTRSTLQIVLASSHVLVGAILMGTTTATTLLAARRQAPQRRVTELLDESRRSTGDHSQSKPVLASTSPKADA</sequence>
<dbReference type="InterPro" id="IPR050450">
    <property type="entry name" value="COX15/CtaA_HemeA_synthase"/>
</dbReference>
<dbReference type="GO" id="GO:0016491">
    <property type="term" value="F:oxidoreductase activity"/>
    <property type="evidence" value="ECO:0007669"/>
    <property type="project" value="UniProtKB-KW"/>
</dbReference>
<gene>
    <name evidence="14" type="ORF">CRI94_05875</name>
</gene>
<feature type="transmembrane region" description="Helical" evidence="13">
    <location>
        <begin position="239"/>
        <end position="262"/>
    </location>
</feature>
<dbReference type="OrthoDB" id="1447144at2"/>
<accession>A0A2A8D0R7</accession>
<keyword evidence="9 13" id="KW-0472">Membrane</keyword>
<evidence type="ECO:0000256" key="9">
    <source>
        <dbReference type="ARBA" id="ARBA00023136"/>
    </source>
</evidence>
<dbReference type="RefSeq" id="WP_098074725.1">
    <property type="nucleotide sequence ID" value="NZ_PDEQ01000002.1"/>
</dbReference>
<keyword evidence="10" id="KW-1015">Disulfide bond</keyword>
<evidence type="ECO:0000256" key="7">
    <source>
        <dbReference type="ARBA" id="ARBA00023004"/>
    </source>
</evidence>
<evidence type="ECO:0000256" key="2">
    <source>
        <dbReference type="ARBA" id="ARBA00022475"/>
    </source>
</evidence>
<dbReference type="GO" id="GO:0016020">
    <property type="term" value="C:membrane"/>
    <property type="evidence" value="ECO:0007669"/>
    <property type="project" value="UniProtKB-SubCell"/>
</dbReference>
<keyword evidence="8" id="KW-0350">Heme biosynthesis</keyword>
<keyword evidence="3 13" id="KW-0812">Transmembrane</keyword>
<name>A0A2A8D0R7_9BACT</name>
<evidence type="ECO:0000256" key="8">
    <source>
        <dbReference type="ARBA" id="ARBA00023133"/>
    </source>
</evidence>
<keyword evidence="7" id="KW-0408">Iron</keyword>
<dbReference type="GO" id="GO:0046872">
    <property type="term" value="F:metal ion binding"/>
    <property type="evidence" value="ECO:0007669"/>
    <property type="project" value="UniProtKB-KW"/>
</dbReference>
<feature type="transmembrane region" description="Helical" evidence="13">
    <location>
        <begin position="274"/>
        <end position="301"/>
    </location>
</feature>
<organism evidence="14 15">
    <name type="scientific">Longibacter salinarum</name>
    <dbReference type="NCBI Taxonomy" id="1850348"/>
    <lineage>
        <taxon>Bacteria</taxon>
        <taxon>Pseudomonadati</taxon>
        <taxon>Rhodothermota</taxon>
        <taxon>Rhodothermia</taxon>
        <taxon>Rhodothermales</taxon>
        <taxon>Salisaetaceae</taxon>
        <taxon>Longibacter</taxon>
    </lineage>
</organism>
<feature type="compositionally biased region" description="Polar residues" evidence="12">
    <location>
        <begin position="327"/>
        <end position="340"/>
    </location>
</feature>
<protein>
    <submittedName>
        <fullName evidence="14">Cytochrome oxidase assembly protein</fullName>
    </submittedName>
</protein>
<dbReference type="InterPro" id="IPR003780">
    <property type="entry name" value="COX15/CtaA_fam"/>
</dbReference>
<evidence type="ECO:0000256" key="5">
    <source>
        <dbReference type="ARBA" id="ARBA00022989"/>
    </source>
</evidence>
<feature type="region of interest" description="Disordered" evidence="12">
    <location>
        <begin position="313"/>
        <end position="340"/>
    </location>
</feature>
<evidence type="ECO:0000313" key="14">
    <source>
        <dbReference type="EMBL" id="PEN14552.1"/>
    </source>
</evidence>
<feature type="transmembrane region" description="Helical" evidence="13">
    <location>
        <begin position="130"/>
        <end position="151"/>
    </location>
</feature>
<feature type="transmembrane region" description="Helical" evidence="13">
    <location>
        <begin position="206"/>
        <end position="227"/>
    </location>
</feature>
<dbReference type="Proteomes" id="UP000220102">
    <property type="component" value="Unassembled WGS sequence"/>
</dbReference>
<evidence type="ECO:0000313" key="15">
    <source>
        <dbReference type="Proteomes" id="UP000220102"/>
    </source>
</evidence>
<evidence type="ECO:0000256" key="13">
    <source>
        <dbReference type="SAM" id="Phobius"/>
    </source>
</evidence>
<dbReference type="GO" id="GO:0006784">
    <property type="term" value="P:heme A biosynthetic process"/>
    <property type="evidence" value="ECO:0007669"/>
    <property type="project" value="InterPro"/>
</dbReference>
<evidence type="ECO:0000256" key="6">
    <source>
        <dbReference type="ARBA" id="ARBA00023002"/>
    </source>
</evidence>
<evidence type="ECO:0000256" key="12">
    <source>
        <dbReference type="SAM" id="MobiDB-lite"/>
    </source>
</evidence>
<comment type="subcellular location">
    <subcellularLocation>
        <location evidence="1">Membrane</location>
        <topology evidence="1">Multi-pass membrane protein</topology>
    </subcellularLocation>
</comment>
<dbReference type="PANTHER" id="PTHR35457:SF1">
    <property type="entry name" value="HEME A SYNTHASE"/>
    <property type="match status" value="1"/>
</dbReference>
<keyword evidence="5 13" id="KW-1133">Transmembrane helix</keyword>
<dbReference type="AlphaFoldDB" id="A0A2A8D0R7"/>
<keyword evidence="6" id="KW-0560">Oxidoreductase</keyword>
<proteinExistence type="predicted"/>
<feature type="transmembrane region" description="Helical" evidence="13">
    <location>
        <begin position="172"/>
        <end position="194"/>
    </location>
</feature>
<evidence type="ECO:0000256" key="10">
    <source>
        <dbReference type="ARBA" id="ARBA00023157"/>
    </source>
</evidence>
<evidence type="ECO:0000256" key="3">
    <source>
        <dbReference type="ARBA" id="ARBA00022692"/>
    </source>
</evidence>
<comment type="caution">
    <text evidence="14">The sequence shown here is derived from an EMBL/GenBank/DDBJ whole genome shotgun (WGS) entry which is preliminary data.</text>
</comment>
<evidence type="ECO:0000256" key="1">
    <source>
        <dbReference type="ARBA" id="ARBA00004141"/>
    </source>
</evidence>
<feature type="transmembrane region" description="Helical" evidence="13">
    <location>
        <begin position="77"/>
        <end position="95"/>
    </location>
</feature>